<gene>
    <name evidence="1" type="ORF">A0J61_08077</name>
</gene>
<dbReference type="EMBL" id="LUGH01000591">
    <property type="protein sequence ID" value="OBZ83873.1"/>
    <property type="molecule type" value="Genomic_DNA"/>
</dbReference>
<evidence type="ECO:0000313" key="1">
    <source>
        <dbReference type="EMBL" id="OBZ83873.1"/>
    </source>
</evidence>
<sequence length="481" mass="55273">MNAPNISDPGKEYFLKIASKKWNFREAFTLYEHTLKLPFNIVCGIMESDLNLIVKSRKAFVEPSNAIFSDLQFYVKQMESQQPSQQHIIAGSINDNYNNCSNLTKNIYHTNSDRKRKNKDSDGIELDSSNSAASLLLNKAKKSYSFHPPNVTPSISTNKPRINVDDAKKLNDYFVTVIGPHSGDETLNCTRQEYELNMEEQRVLYSFKKRASTFNLLNSCLNGTLDNLLDCLDNTKANIGNNDDERQDIRLLHYILSDYHANCSKPSYIVIPNERTPFAEYIVPIFKYFSASTKLLSFIWCEKGSPSNKQLMLCLSESQRKLLDGIGFSCKDKVERLMMECSGEEDGIHTEEDTLKLMEYTSNCLKNEINQYQYASWTTFGRRRVFAIQCVGNKLTLLSTSRMGIGKWCFVEMRSAIVPRDWEDRYYLNRLMELLMKLKEMLLEQEEVTMVLKQQQSGRSPVDIKDTIKAVSRSGQVAEEL</sequence>
<dbReference type="OrthoDB" id="2273700at2759"/>
<dbReference type="AlphaFoldDB" id="A0A1C7N438"/>
<organism evidence="1 2">
    <name type="scientific">Choanephora cucurbitarum</name>
    <dbReference type="NCBI Taxonomy" id="101091"/>
    <lineage>
        <taxon>Eukaryota</taxon>
        <taxon>Fungi</taxon>
        <taxon>Fungi incertae sedis</taxon>
        <taxon>Mucoromycota</taxon>
        <taxon>Mucoromycotina</taxon>
        <taxon>Mucoromycetes</taxon>
        <taxon>Mucorales</taxon>
        <taxon>Mucorineae</taxon>
        <taxon>Choanephoraceae</taxon>
        <taxon>Choanephoroideae</taxon>
        <taxon>Choanephora</taxon>
    </lineage>
</organism>
<accession>A0A1C7N438</accession>
<keyword evidence="2" id="KW-1185">Reference proteome</keyword>
<evidence type="ECO:0000313" key="2">
    <source>
        <dbReference type="Proteomes" id="UP000093000"/>
    </source>
</evidence>
<dbReference type="InParanoid" id="A0A1C7N438"/>
<dbReference type="Proteomes" id="UP000093000">
    <property type="component" value="Unassembled WGS sequence"/>
</dbReference>
<name>A0A1C7N438_9FUNG</name>
<reference evidence="1 2" key="1">
    <citation type="submission" date="2016-03" db="EMBL/GenBank/DDBJ databases">
        <title>Choanephora cucurbitarum.</title>
        <authorList>
            <person name="Min B."/>
            <person name="Park H."/>
            <person name="Park J.-H."/>
            <person name="Shin H.-D."/>
            <person name="Choi I.-G."/>
        </authorList>
    </citation>
    <scope>NUCLEOTIDE SEQUENCE [LARGE SCALE GENOMIC DNA]</scope>
    <source>
        <strain evidence="1 2">KUS-F28377</strain>
    </source>
</reference>
<protein>
    <submittedName>
        <fullName evidence="1">Uncharacterized protein</fullName>
    </submittedName>
</protein>
<comment type="caution">
    <text evidence="1">The sequence shown here is derived from an EMBL/GenBank/DDBJ whole genome shotgun (WGS) entry which is preliminary data.</text>
</comment>
<proteinExistence type="predicted"/>